<dbReference type="EMBL" id="PJAI02000005">
    <property type="protein sequence ID" value="TYK66290.1"/>
    <property type="molecule type" value="Genomic_DNA"/>
</dbReference>
<name>A0ABY3MYI0_9GAMM</name>
<evidence type="ECO:0000313" key="2">
    <source>
        <dbReference type="EMBL" id="TYK66290.1"/>
    </source>
</evidence>
<evidence type="ECO:0008006" key="4">
    <source>
        <dbReference type="Google" id="ProtNLM"/>
    </source>
</evidence>
<gene>
    <name evidence="2" type="ORF">CWS31_006770</name>
</gene>
<sequence length="655" mass="72557">MVFKSAATFLALNIAINMVFNLAMPTAFAEQIEEKTAEPVESVVGATVAEAVGVTGSDTVAKTTEKQTNDKAAVQSQASKTGIVPAHLLCGDGIVKAARQRPGRAVDEYQLTPCNDDERISPWTETIALGPVVEDRWGIVESLGLETNLWDPYNGQNPLKGDIPVWGKDWFYNIIAISDTVIENRNFPIPVGNATTSKPNSLDTIANGNGSVFSQSFVVEQVVYKGDTVFRPPDYEFRLTAVFNFNQVEFDERGILNIDPSVGSDNGTKRTDKFVGIQAAFFDKHLRNVSHRFDFDSIRIGIQPFSSDFRGFLFQDSQLGIRLFGNRSNNVFQYNIAWFRRLEKDTNSGLNDVTKPLRNDDVFTANLYWQDFPVKGFVSQASVTYNRNREKGQIEYDTNGFITRPASLFEERFSRDYDVTYLGYSGDGHFGRVNVTGSAYYALGEQTDARYRDATDEVNAYFLATELSLDVDWFRPKLSLLLASGDDDPYDGVAKGFDAIFENPQFAGADTSFFIRQTVPLIGGGGVALSGRNGILPSLRSSKEQGQSNFINPGLRLIGLGFDADILPELKVSMNLNQLWFDDISVLETLRQQGNIDKNLGQDLSAALIWRPFQSQNVVVRFSAAALISGSGFDQLYGSDYGTPYSILTNIILAY</sequence>
<keyword evidence="3" id="KW-1185">Reference proteome</keyword>
<accession>A0ABY3MYI0</accession>
<dbReference type="RefSeq" id="WP_101344362.1">
    <property type="nucleotide sequence ID" value="NZ_PJAI02000005.1"/>
</dbReference>
<feature type="signal peptide" evidence="1">
    <location>
        <begin position="1"/>
        <end position="29"/>
    </location>
</feature>
<comment type="caution">
    <text evidence="2">The sequence shown here is derived from an EMBL/GenBank/DDBJ whole genome shotgun (WGS) entry which is preliminary data.</text>
</comment>
<evidence type="ECO:0000313" key="3">
    <source>
        <dbReference type="Proteomes" id="UP000815846"/>
    </source>
</evidence>
<organism evidence="2 3">
    <name type="scientific">Colwellia echini</name>
    <dbReference type="NCBI Taxonomy" id="1982103"/>
    <lineage>
        <taxon>Bacteria</taxon>
        <taxon>Pseudomonadati</taxon>
        <taxon>Pseudomonadota</taxon>
        <taxon>Gammaproteobacteria</taxon>
        <taxon>Alteromonadales</taxon>
        <taxon>Colwelliaceae</taxon>
        <taxon>Colwellia</taxon>
    </lineage>
</organism>
<proteinExistence type="predicted"/>
<protein>
    <recommendedName>
        <fullName evidence="4">Alginate export domain-containing protein</fullName>
    </recommendedName>
</protein>
<dbReference type="Proteomes" id="UP000815846">
    <property type="component" value="Unassembled WGS sequence"/>
</dbReference>
<evidence type="ECO:0000256" key="1">
    <source>
        <dbReference type="SAM" id="SignalP"/>
    </source>
</evidence>
<feature type="chain" id="PRO_5045267314" description="Alginate export domain-containing protein" evidence="1">
    <location>
        <begin position="30"/>
        <end position="655"/>
    </location>
</feature>
<reference evidence="2 3" key="1">
    <citation type="submission" date="2019-08" db="EMBL/GenBank/DDBJ databases">
        <title>Microbe sample from Colwellia echini.</title>
        <authorList>
            <person name="Christiansen L."/>
            <person name="Pathiraja D."/>
            <person name="Schultz-Johansen M."/>
            <person name="Choi I.-G."/>
            <person name="Stougaard P."/>
        </authorList>
    </citation>
    <scope>NUCLEOTIDE SEQUENCE [LARGE SCALE GENOMIC DNA]</scope>
    <source>
        <strain evidence="2 3">A3</strain>
    </source>
</reference>
<keyword evidence="1" id="KW-0732">Signal</keyword>